<feature type="signal peptide" evidence="1">
    <location>
        <begin position="1"/>
        <end position="21"/>
    </location>
</feature>
<feature type="chain" id="PRO_5032765678" description="PKD domain-containing protein" evidence="1">
    <location>
        <begin position="22"/>
        <end position="314"/>
    </location>
</feature>
<keyword evidence="3" id="KW-1185">Reference proteome</keyword>
<evidence type="ECO:0000313" key="3">
    <source>
        <dbReference type="Proteomes" id="UP000563906"/>
    </source>
</evidence>
<accession>A0A839AMA8</accession>
<evidence type="ECO:0000313" key="2">
    <source>
        <dbReference type="EMBL" id="MBA6155309.1"/>
    </source>
</evidence>
<protein>
    <recommendedName>
        <fullName evidence="4">PKD domain-containing protein</fullName>
    </recommendedName>
</protein>
<dbReference type="SUPFAM" id="SSF49299">
    <property type="entry name" value="PKD domain"/>
    <property type="match status" value="1"/>
</dbReference>
<sequence>MKFLKTYIFFFLVFSYTLISAQTTGDFRSRQNGNWNDPNSWEYYNGTIWVNPATTYPGQIATTANDVVIRNSHSISLGVDLSTSGTINSVTIGDRNGSGLASIETLTITNTAGLNTTSFTIAYDGFVTWQASVNKSLKFPANTNIVVEPVHPDEGVGGVALHDTHGLHANTTPCSNSRALEIGTSKYSSCQGAGSLLTFDQVNNAGGNLNVSPSFTAPACINQTLNLFANPGGSELDDTPINYSWNVIPPSGANYAITATENPTDTPLLLGSYIYEVTITNNSGITNTNSVTIEVTSCNKKVITNRRITYRVKK</sequence>
<dbReference type="InterPro" id="IPR035986">
    <property type="entry name" value="PKD_dom_sf"/>
</dbReference>
<dbReference type="AlphaFoldDB" id="A0A839AMA8"/>
<proteinExistence type="predicted"/>
<evidence type="ECO:0008006" key="4">
    <source>
        <dbReference type="Google" id="ProtNLM"/>
    </source>
</evidence>
<comment type="caution">
    <text evidence="2">The sequence shown here is derived from an EMBL/GenBank/DDBJ whole genome shotgun (WGS) entry which is preliminary data.</text>
</comment>
<dbReference type="RefSeq" id="WP_182123813.1">
    <property type="nucleotide sequence ID" value="NZ_JACGLS010000001.1"/>
</dbReference>
<name>A0A839AMA8_9FLAO</name>
<dbReference type="Gene3D" id="2.60.40.10">
    <property type="entry name" value="Immunoglobulins"/>
    <property type="match status" value="1"/>
</dbReference>
<organism evidence="2 3">
    <name type="scientific">Tenacibaculum pelagium</name>
    <dbReference type="NCBI Taxonomy" id="2759527"/>
    <lineage>
        <taxon>Bacteria</taxon>
        <taxon>Pseudomonadati</taxon>
        <taxon>Bacteroidota</taxon>
        <taxon>Flavobacteriia</taxon>
        <taxon>Flavobacteriales</taxon>
        <taxon>Flavobacteriaceae</taxon>
        <taxon>Tenacibaculum</taxon>
    </lineage>
</organism>
<gene>
    <name evidence="2" type="ORF">H3Z83_02040</name>
</gene>
<evidence type="ECO:0000256" key="1">
    <source>
        <dbReference type="SAM" id="SignalP"/>
    </source>
</evidence>
<reference evidence="2 3" key="1">
    <citation type="submission" date="2020-07" db="EMBL/GenBank/DDBJ databases">
        <title>Bacterium isolated from marine sediment.</title>
        <authorList>
            <person name="Shang D."/>
            <person name="Du Z.-J."/>
        </authorList>
    </citation>
    <scope>NUCLEOTIDE SEQUENCE [LARGE SCALE GENOMIC DNA]</scope>
    <source>
        <strain evidence="2 3">S7007</strain>
    </source>
</reference>
<dbReference type="Proteomes" id="UP000563906">
    <property type="component" value="Unassembled WGS sequence"/>
</dbReference>
<dbReference type="EMBL" id="JACGLS010000001">
    <property type="protein sequence ID" value="MBA6155309.1"/>
    <property type="molecule type" value="Genomic_DNA"/>
</dbReference>
<dbReference type="InterPro" id="IPR013783">
    <property type="entry name" value="Ig-like_fold"/>
</dbReference>
<keyword evidence="1" id="KW-0732">Signal</keyword>